<organism evidence="1 2">
    <name type="scientific">Papaver somniferum</name>
    <name type="common">Opium poppy</name>
    <dbReference type="NCBI Taxonomy" id="3469"/>
    <lineage>
        <taxon>Eukaryota</taxon>
        <taxon>Viridiplantae</taxon>
        <taxon>Streptophyta</taxon>
        <taxon>Embryophyta</taxon>
        <taxon>Tracheophyta</taxon>
        <taxon>Spermatophyta</taxon>
        <taxon>Magnoliopsida</taxon>
        <taxon>Ranunculales</taxon>
        <taxon>Papaveraceae</taxon>
        <taxon>Papaveroideae</taxon>
        <taxon>Papaver</taxon>
    </lineage>
</organism>
<protein>
    <submittedName>
        <fullName evidence="1">Uncharacterized protein</fullName>
    </submittedName>
</protein>
<evidence type="ECO:0000313" key="1">
    <source>
        <dbReference type="EMBL" id="RZC64919.1"/>
    </source>
</evidence>
<evidence type="ECO:0000313" key="2">
    <source>
        <dbReference type="Proteomes" id="UP000316621"/>
    </source>
</evidence>
<name>A0A4Y7JYZ9_PAPSO</name>
<gene>
    <name evidence="1" type="ORF">C5167_008608</name>
</gene>
<dbReference type="Proteomes" id="UP000316621">
    <property type="component" value="Chromosome 6"/>
</dbReference>
<dbReference type="EMBL" id="CM010720">
    <property type="protein sequence ID" value="RZC64919.1"/>
    <property type="molecule type" value="Genomic_DNA"/>
</dbReference>
<dbReference type="Gramene" id="RZC64919">
    <property type="protein sequence ID" value="RZC64919"/>
    <property type="gene ID" value="C5167_008608"/>
</dbReference>
<proteinExistence type="predicted"/>
<sequence length="73" mass="8466">MVEEAVEVHYNQQGLLLLEGIKFNRVMQFGWHHLYHSGAATDHGGTSLTLICFTAFFDKRKLHHELRQGKEDK</sequence>
<keyword evidence="2" id="KW-1185">Reference proteome</keyword>
<reference evidence="1 2" key="1">
    <citation type="journal article" date="2018" name="Science">
        <title>The opium poppy genome and morphinan production.</title>
        <authorList>
            <person name="Guo L."/>
            <person name="Winzer T."/>
            <person name="Yang X."/>
            <person name="Li Y."/>
            <person name="Ning Z."/>
            <person name="He Z."/>
            <person name="Teodor R."/>
            <person name="Lu Y."/>
            <person name="Bowser T.A."/>
            <person name="Graham I.A."/>
            <person name="Ye K."/>
        </authorList>
    </citation>
    <scope>NUCLEOTIDE SEQUENCE [LARGE SCALE GENOMIC DNA]</scope>
    <source>
        <strain evidence="2">cv. HN1</strain>
        <tissue evidence="1">Leaves</tissue>
    </source>
</reference>
<dbReference type="AlphaFoldDB" id="A0A4Y7JYZ9"/>
<accession>A0A4Y7JYZ9</accession>